<dbReference type="EMBL" id="CAKOFQ010011347">
    <property type="protein sequence ID" value="CAH2020690.1"/>
    <property type="molecule type" value="Genomic_DNA"/>
</dbReference>
<evidence type="ECO:0000313" key="3">
    <source>
        <dbReference type="Proteomes" id="UP001152888"/>
    </source>
</evidence>
<name>A0A9P0QIF1_ACAOB</name>
<keyword evidence="3" id="KW-1185">Reference proteome</keyword>
<feature type="compositionally biased region" description="Polar residues" evidence="1">
    <location>
        <begin position="81"/>
        <end position="91"/>
    </location>
</feature>
<feature type="region of interest" description="Disordered" evidence="1">
    <location>
        <begin position="1"/>
        <end position="22"/>
    </location>
</feature>
<sequence length="155" mass="17016">MKCTLQEVGQGQPSSSTQAASLQKDIPIVSPMKTHQILTEIYPWTLEGSRLSTPSPEFASVSATDNNRGSQSFDVAGGQPGSTNRDQSTSVATRGLDGSTVFLTRNRSNITRYQSASITARELFQIENLDHLVSHITQKPTACRLHLHRSRTNFQ</sequence>
<dbReference type="AlphaFoldDB" id="A0A9P0QIF1"/>
<protein>
    <submittedName>
        <fullName evidence="2">Uncharacterized protein</fullName>
    </submittedName>
</protein>
<feature type="region of interest" description="Disordered" evidence="1">
    <location>
        <begin position="51"/>
        <end position="91"/>
    </location>
</feature>
<accession>A0A9P0QIF1</accession>
<feature type="compositionally biased region" description="Polar residues" evidence="1">
    <location>
        <begin position="51"/>
        <end position="73"/>
    </location>
</feature>
<evidence type="ECO:0000256" key="1">
    <source>
        <dbReference type="SAM" id="MobiDB-lite"/>
    </source>
</evidence>
<comment type="caution">
    <text evidence="2">The sequence shown here is derived from an EMBL/GenBank/DDBJ whole genome shotgun (WGS) entry which is preliminary data.</text>
</comment>
<proteinExistence type="predicted"/>
<gene>
    <name evidence="2" type="ORF">ACAOBT_LOCUS38031</name>
</gene>
<feature type="compositionally biased region" description="Polar residues" evidence="1">
    <location>
        <begin position="7"/>
        <end position="21"/>
    </location>
</feature>
<evidence type="ECO:0000313" key="2">
    <source>
        <dbReference type="EMBL" id="CAH2020690.1"/>
    </source>
</evidence>
<organism evidence="2 3">
    <name type="scientific">Acanthoscelides obtectus</name>
    <name type="common">Bean weevil</name>
    <name type="synonym">Bruchus obtectus</name>
    <dbReference type="NCBI Taxonomy" id="200917"/>
    <lineage>
        <taxon>Eukaryota</taxon>
        <taxon>Metazoa</taxon>
        <taxon>Ecdysozoa</taxon>
        <taxon>Arthropoda</taxon>
        <taxon>Hexapoda</taxon>
        <taxon>Insecta</taxon>
        <taxon>Pterygota</taxon>
        <taxon>Neoptera</taxon>
        <taxon>Endopterygota</taxon>
        <taxon>Coleoptera</taxon>
        <taxon>Polyphaga</taxon>
        <taxon>Cucujiformia</taxon>
        <taxon>Chrysomeloidea</taxon>
        <taxon>Chrysomelidae</taxon>
        <taxon>Bruchinae</taxon>
        <taxon>Bruchini</taxon>
        <taxon>Acanthoscelides</taxon>
    </lineage>
</organism>
<dbReference type="Proteomes" id="UP001152888">
    <property type="component" value="Unassembled WGS sequence"/>
</dbReference>
<reference evidence="2" key="1">
    <citation type="submission" date="2022-03" db="EMBL/GenBank/DDBJ databases">
        <authorList>
            <person name="Sayadi A."/>
        </authorList>
    </citation>
    <scope>NUCLEOTIDE SEQUENCE</scope>
</reference>